<dbReference type="EMBL" id="FNOU01000023">
    <property type="protein sequence ID" value="SDY27494.1"/>
    <property type="molecule type" value="Genomic_DNA"/>
</dbReference>
<accession>A0A1H3IKZ5</accession>
<dbReference type="SUPFAM" id="SSF160148">
    <property type="entry name" value="CPE0013-like"/>
    <property type="match status" value="1"/>
</dbReference>
<evidence type="ECO:0000313" key="2">
    <source>
        <dbReference type="Proteomes" id="UP000199652"/>
    </source>
</evidence>
<dbReference type="RefSeq" id="WP_090246655.1">
    <property type="nucleotide sequence ID" value="NZ_FNOU01000023.1"/>
</dbReference>
<dbReference type="Gene3D" id="3.10.530.10">
    <property type="entry name" value="CPE0013-like"/>
    <property type="match status" value="1"/>
</dbReference>
<dbReference type="Proteomes" id="UP000199652">
    <property type="component" value="Unassembled WGS sequence"/>
</dbReference>
<gene>
    <name evidence="1" type="ORF">SAMN04488579_12333</name>
</gene>
<dbReference type="OrthoDB" id="9811531at2"/>
<protein>
    <submittedName>
        <fullName evidence="1">CxxC motif-containing protein</fullName>
    </submittedName>
</protein>
<dbReference type="PANTHER" id="PTHR39450:SF1">
    <property type="entry name" value="DUF1667 DOMAIN-CONTAINING PROTEIN"/>
    <property type="match status" value="1"/>
</dbReference>
<name>A0A1H3IKZ5_EUBBA</name>
<dbReference type="AlphaFoldDB" id="A0A1H3IKZ5"/>
<sequence>MKKKIICTVCPMGCLITVDGEGERIDDIQGYGCKRGLEYGTNEFSHPVRILTSTVRTSSTHTPLLPVRSQSPIPKERMMDCMEEIRKVTVEKGVRCYDTIISNICNTGIDIVATGEFL</sequence>
<dbReference type="STRING" id="1528.SAMN04488579_12333"/>
<dbReference type="PANTHER" id="PTHR39450">
    <property type="entry name" value="MOLYBDOPTERIN OXIDOREDUCTASE, 4FE-4S CLUSTER-BINDING SUBUNIT"/>
    <property type="match status" value="1"/>
</dbReference>
<organism evidence="1 2">
    <name type="scientific">Eubacterium barkeri</name>
    <name type="common">Clostridium barkeri</name>
    <dbReference type="NCBI Taxonomy" id="1528"/>
    <lineage>
        <taxon>Bacteria</taxon>
        <taxon>Bacillati</taxon>
        <taxon>Bacillota</taxon>
        <taxon>Clostridia</taxon>
        <taxon>Eubacteriales</taxon>
        <taxon>Eubacteriaceae</taxon>
        <taxon>Eubacterium</taxon>
    </lineage>
</organism>
<evidence type="ECO:0000313" key="1">
    <source>
        <dbReference type="EMBL" id="SDY27494.1"/>
    </source>
</evidence>
<keyword evidence="2" id="KW-1185">Reference proteome</keyword>
<dbReference type="Pfam" id="PF07892">
    <property type="entry name" value="DUF1667"/>
    <property type="match status" value="1"/>
</dbReference>
<dbReference type="InterPro" id="IPR036593">
    <property type="entry name" value="CPE0013-like_sf"/>
</dbReference>
<reference evidence="2" key="1">
    <citation type="submission" date="2016-10" db="EMBL/GenBank/DDBJ databases">
        <authorList>
            <person name="Varghese N."/>
            <person name="Submissions S."/>
        </authorList>
    </citation>
    <scope>NUCLEOTIDE SEQUENCE [LARGE SCALE GENOMIC DNA]</scope>
    <source>
        <strain evidence="2">VPI 5359</strain>
    </source>
</reference>
<dbReference type="InterPro" id="IPR012460">
    <property type="entry name" value="DUF1667"/>
</dbReference>
<proteinExistence type="predicted"/>